<name>A0A0D8XAF6_DICVI</name>
<dbReference type="Proteomes" id="UP000053766">
    <property type="component" value="Unassembled WGS sequence"/>
</dbReference>
<dbReference type="EMBL" id="KN716794">
    <property type="protein sequence ID" value="KJH41585.1"/>
    <property type="molecule type" value="Genomic_DNA"/>
</dbReference>
<proteinExistence type="predicted"/>
<organism evidence="1 2">
    <name type="scientific">Dictyocaulus viviparus</name>
    <name type="common">Bovine lungworm</name>
    <dbReference type="NCBI Taxonomy" id="29172"/>
    <lineage>
        <taxon>Eukaryota</taxon>
        <taxon>Metazoa</taxon>
        <taxon>Ecdysozoa</taxon>
        <taxon>Nematoda</taxon>
        <taxon>Chromadorea</taxon>
        <taxon>Rhabditida</taxon>
        <taxon>Rhabditina</taxon>
        <taxon>Rhabditomorpha</taxon>
        <taxon>Strongyloidea</taxon>
        <taxon>Metastrongylidae</taxon>
        <taxon>Dictyocaulus</taxon>
    </lineage>
</organism>
<evidence type="ECO:0000313" key="1">
    <source>
        <dbReference type="EMBL" id="KJH41585.1"/>
    </source>
</evidence>
<reference evidence="2" key="2">
    <citation type="journal article" date="2016" name="Sci. Rep.">
        <title>Dictyocaulus viviparus genome, variome and transcriptome elucidate lungworm biology and support future intervention.</title>
        <authorList>
            <person name="McNulty S.N."/>
            <person name="Strube C."/>
            <person name="Rosa B.A."/>
            <person name="Martin J.C."/>
            <person name="Tyagi R."/>
            <person name="Choi Y.J."/>
            <person name="Wang Q."/>
            <person name="Hallsworth Pepin K."/>
            <person name="Zhang X."/>
            <person name="Ozersky P."/>
            <person name="Wilson R.K."/>
            <person name="Sternberg P.W."/>
            <person name="Gasser R.B."/>
            <person name="Mitreva M."/>
        </authorList>
    </citation>
    <scope>NUCLEOTIDE SEQUENCE [LARGE SCALE GENOMIC DNA]</scope>
    <source>
        <strain evidence="2">HannoverDv2000</strain>
    </source>
</reference>
<keyword evidence="2" id="KW-1185">Reference proteome</keyword>
<sequence>MVANNDDFGLNHVRHSSITSQLSGKKIHQSRILLKMQCSYVVRKGFVSDMELTVDKTARDV</sequence>
<accession>A0A0D8XAF6</accession>
<evidence type="ECO:0000313" key="2">
    <source>
        <dbReference type="Proteomes" id="UP000053766"/>
    </source>
</evidence>
<dbReference type="AlphaFoldDB" id="A0A0D8XAF6"/>
<reference evidence="1 2" key="1">
    <citation type="submission" date="2013-11" db="EMBL/GenBank/DDBJ databases">
        <title>Draft genome of the bovine lungworm Dictyocaulus viviparus.</title>
        <authorList>
            <person name="Mitreva M."/>
        </authorList>
    </citation>
    <scope>NUCLEOTIDE SEQUENCE [LARGE SCALE GENOMIC DNA]</scope>
    <source>
        <strain evidence="1 2">HannoverDv2000</strain>
    </source>
</reference>
<gene>
    <name evidence="1" type="ORF">DICVIV_12444</name>
</gene>
<protein>
    <submittedName>
        <fullName evidence="1">Uncharacterized protein</fullName>
    </submittedName>
</protein>